<evidence type="ECO:0000259" key="5">
    <source>
        <dbReference type="PROSITE" id="PS50184"/>
    </source>
</evidence>
<dbReference type="Gene3D" id="6.20.200.20">
    <property type="match status" value="6"/>
</dbReference>
<name>A0ABV0R6C1_9TELE</name>
<dbReference type="Gene3D" id="2.10.70.10">
    <property type="entry name" value="Complement Module, domain 1"/>
    <property type="match status" value="2"/>
</dbReference>
<keyword evidence="3" id="KW-0732">Signal</keyword>
<dbReference type="PANTHER" id="PTHR46698:SF2">
    <property type="entry name" value="KIELIN_CHORDIN-LIKE PROTEIN"/>
    <property type="match status" value="1"/>
</dbReference>
<reference evidence="6 7" key="1">
    <citation type="submission" date="2021-06" db="EMBL/GenBank/DDBJ databases">
        <authorList>
            <person name="Palmer J.M."/>
        </authorList>
    </citation>
    <scope>NUCLEOTIDE SEQUENCE [LARGE SCALE GENOMIC DNA]</scope>
    <source>
        <strain evidence="6 7">XC_2019</strain>
        <tissue evidence="6">Muscle</tissue>
    </source>
</reference>
<dbReference type="InterPro" id="IPR001007">
    <property type="entry name" value="VWF_dom"/>
</dbReference>
<dbReference type="EMBL" id="JAHRIN010034153">
    <property type="protein sequence ID" value="MEQ2203062.1"/>
    <property type="molecule type" value="Genomic_DNA"/>
</dbReference>
<dbReference type="PROSITE" id="PS01208">
    <property type="entry name" value="VWFC_1"/>
    <property type="match status" value="3"/>
</dbReference>
<evidence type="ECO:0000313" key="6">
    <source>
        <dbReference type="EMBL" id="MEQ2203062.1"/>
    </source>
</evidence>
<keyword evidence="2" id="KW-0964">Secreted</keyword>
<feature type="domain" description="VWFC" evidence="5">
    <location>
        <begin position="169"/>
        <end position="226"/>
    </location>
</feature>
<evidence type="ECO:0000256" key="2">
    <source>
        <dbReference type="ARBA" id="ARBA00022525"/>
    </source>
</evidence>
<proteinExistence type="predicted"/>
<dbReference type="SUPFAM" id="SSF57603">
    <property type="entry name" value="FnI-like domain"/>
    <property type="match status" value="8"/>
</dbReference>
<protein>
    <recommendedName>
        <fullName evidence="5">VWFC domain-containing protein</fullName>
    </recommendedName>
</protein>
<comment type="subcellular location">
    <subcellularLocation>
        <location evidence="1">Secreted</location>
    </subcellularLocation>
</comment>
<evidence type="ECO:0000256" key="4">
    <source>
        <dbReference type="SAM" id="MobiDB-lite"/>
    </source>
</evidence>
<feature type="compositionally biased region" description="Basic and acidic residues" evidence="4">
    <location>
        <begin position="1"/>
        <end position="32"/>
    </location>
</feature>
<accession>A0ABV0R6C1</accession>
<dbReference type="Proteomes" id="UP001434883">
    <property type="component" value="Unassembled WGS sequence"/>
</dbReference>
<gene>
    <name evidence="6" type="ORF">XENOCAPTIV_023755</name>
</gene>
<feature type="region of interest" description="Disordered" evidence="4">
    <location>
        <begin position="1"/>
        <end position="60"/>
    </location>
</feature>
<feature type="domain" description="VWFC" evidence="5">
    <location>
        <begin position="517"/>
        <end position="576"/>
    </location>
</feature>
<sequence length="591" mass="64581">MFHHDASPSKQETNHRPQEQTDYYPRDIHGDQQQRAAELGPPESPHGVKSVSQKQTTDRMEKLEKRLEELAHMLGMVKAQEGEVSCERMEASCPTPHCSHPAKKKGECYPPSDCMFEQRPFRHTEHFYHPSDSCRTCVCNNGTVRCQHRPCPFAQCSHPITQDCCRTCEGCLYQGRERVTGETWDNPSDPCGYCVCHEGSVQCERKLCPPSNCNHPVPTECCMSCDGCTFHGKKYPDGVEFADDKDPCGVCYCYGGDITCTKLPCYEDCSHPYKPAGQCCGECKRCFYNSVVLVNGQSIPDPGNPCSECTCQSGSVRCSKKPCPAAFCSYPVTNPCGCPVCEGCLFQGVTYSDEQIFPGGEQGCQDCTCSRGEVLCTTRKCPSSPCAHPALDDCACGVCDGCNFNGRDCYNGERFPHHEDHCQICSCLNGGVVCAKTSCPSIACRHPVTPPGKCCPVCTGRCFHQGAEHQSGSAFTSPSDPCSTCSCLNEMVTCQRRPCPVQCLHPIPYDTCCPACDSCLYEGVVQTHGHTFPSLSNPCERCTCVRGTVSCVPLICPSTPCDHPVTEPGRCCPECTGDFFYLTINTVASVS</sequence>
<organism evidence="6 7">
    <name type="scientific">Xenoophorus captivus</name>
    <dbReference type="NCBI Taxonomy" id="1517983"/>
    <lineage>
        <taxon>Eukaryota</taxon>
        <taxon>Metazoa</taxon>
        <taxon>Chordata</taxon>
        <taxon>Craniata</taxon>
        <taxon>Vertebrata</taxon>
        <taxon>Euteleostomi</taxon>
        <taxon>Actinopterygii</taxon>
        <taxon>Neopterygii</taxon>
        <taxon>Teleostei</taxon>
        <taxon>Neoteleostei</taxon>
        <taxon>Acanthomorphata</taxon>
        <taxon>Ovalentaria</taxon>
        <taxon>Atherinomorphae</taxon>
        <taxon>Cyprinodontiformes</taxon>
        <taxon>Goodeidae</taxon>
        <taxon>Xenoophorus</taxon>
    </lineage>
</organism>
<dbReference type="SMART" id="SM00215">
    <property type="entry name" value="VWC_out"/>
    <property type="match status" value="6"/>
</dbReference>
<dbReference type="SMART" id="SM00214">
    <property type="entry name" value="VWC"/>
    <property type="match status" value="8"/>
</dbReference>
<evidence type="ECO:0000256" key="1">
    <source>
        <dbReference type="ARBA" id="ARBA00004613"/>
    </source>
</evidence>
<dbReference type="PANTHER" id="PTHR46698">
    <property type="entry name" value="CROSSVEINLESS 2"/>
    <property type="match status" value="1"/>
</dbReference>
<dbReference type="InterPro" id="IPR052424">
    <property type="entry name" value="Kielin_Chordin-BMP_Reg"/>
</dbReference>
<evidence type="ECO:0000313" key="7">
    <source>
        <dbReference type="Proteomes" id="UP001434883"/>
    </source>
</evidence>
<feature type="domain" description="VWFC" evidence="5">
    <location>
        <begin position="460"/>
        <end position="517"/>
    </location>
</feature>
<dbReference type="PROSITE" id="PS50184">
    <property type="entry name" value="VWFC_2"/>
    <property type="match status" value="5"/>
</dbReference>
<comment type="caution">
    <text evidence="6">The sequence shown here is derived from an EMBL/GenBank/DDBJ whole genome shotgun (WGS) entry which is preliminary data.</text>
</comment>
<feature type="domain" description="VWFC" evidence="5">
    <location>
        <begin position="400"/>
        <end position="459"/>
    </location>
</feature>
<dbReference type="Pfam" id="PF23334">
    <property type="entry name" value="VWC2L_2nd"/>
    <property type="match status" value="2"/>
</dbReference>
<feature type="domain" description="VWFC" evidence="5">
    <location>
        <begin position="226"/>
        <end position="284"/>
    </location>
</feature>
<evidence type="ECO:0000256" key="3">
    <source>
        <dbReference type="ARBA" id="ARBA00022729"/>
    </source>
</evidence>
<keyword evidence="7" id="KW-1185">Reference proteome</keyword>